<evidence type="ECO:0000256" key="1">
    <source>
        <dbReference type="SAM" id="MobiDB-lite"/>
    </source>
</evidence>
<feature type="domain" description="PTHB1 N-terminal" evidence="2">
    <location>
        <begin position="7"/>
        <end position="193"/>
    </location>
</feature>
<dbReference type="InterPro" id="IPR028073">
    <property type="entry name" value="PHTB1_N_dom"/>
</dbReference>
<dbReference type="PANTHER" id="PTHR20991">
    <property type="entry name" value="PARATHYROID HORMONE-RESPONSIVE B1 GENE"/>
    <property type="match status" value="1"/>
</dbReference>
<reference evidence="4" key="1">
    <citation type="submission" date="2019-11" db="EMBL/GenBank/DDBJ databases">
        <title>The nuclear and mitochondrial genomes of Frieseomelitta varia - a highly eusocial stingless bee (Meliponini) with a permanently sterile worker caste.</title>
        <authorList>
            <person name="Freitas F.C.P."/>
            <person name="Lourenco A.P."/>
            <person name="Nunes F.M.F."/>
            <person name="Paschoal A.R."/>
            <person name="Abreu F.C.P."/>
            <person name="Barbin F.O."/>
            <person name="Bataglia L."/>
            <person name="Cardoso-Junior C.A.M."/>
            <person name="Cervoni M.S."/>
            <person name="Silva S.R."/>
            <person name="Dalarmi F."/>
            <person name="Del Lama M.A."/>
            <person name="Depintor T.S."/>
            <person name="Ferreira K.M."/>
            <person name="Goria P.S."/>
            <person name="Jaskot M.C."/>
            <person name="Lago D.C."/>
            <person name="Luna-Lucena D."/>
            <person name="Moda L.M."/>
            <person name="Nascimento L."/>
            <person name="Pedrino M."/>
            <person name="Rabico F.O."/>
            <person name="Sanches F.C."/>
            <person name="Santos D.E."/>
            <person name="Santos C.G."/>
            <person name="Vieira J."/>
            <person name="Lopes T.F."/>
            <person name="Barchuk A.R."/>
            <person name="Hartfelder K."/>
            <person name="Simoes Z.L.P."/>
            <person name="Bitondi M.M.G."/>
            <person name="Pinheiro D.G."/>
        </authorList>
    </citation>
    <scope>NUCLEOTIDE SEQUENCE</scope>
    <source>
        <strain evidence="4">USP_RPSP 00005682</strain>
        <tissue evidence="4">Whole individual</tissue>
    </source>
</reference>
<dbReference type="Pfam" id="PF14728">
    <property type="entry name" value="PTHB1_GAE"/>
    <property type="match status" value="1"/>
</dbReference>
<evidence type="ECO:0000313" key="5">
    <source>
        <dbReference type="Proteomes" id="UP000655588"/>
    </source>
</evidence>
<organism evidence="4 5">
    <name type="scientific">Frieseomelitta varia</name>
    <dbReference type="NCBI Taxonomy" id="561572"/>
    <lineage>
        <taxon>Eukaryota</taxon>
        <taxon>Metazoa</taxon>
        <taxon>Ecdysozoa</taxon>
        <taxon>Arthropoda</taxon>
        <taxon>Hexapoda</taxon>
        <taxon>Insecta</taxon>
        <taxon>Pterygota</taxon>
        <taxon>Neoptera</taxon>
        <taxon>Endopterygota</taxon>
        <taxon>Hymenoptera</taxon>
        <taxon>Apocrita</taxon>
        <taxon>Aculeata</taxon>
        <taxon>Apoidea</taxon>
        <taxon>Anthophila</taxon>
        <taxon>Apidae</taxon>
        <taxon>Frieseomelitta</taxon>
    </lineage>
</organism>
<dbReference type="PANTHER" id="PTHR20991:SF0">
    <property type="entry name" value="PROTEIN PTHB1"/>
    <property type="match status" value="1"/>
</dbReference>
<protein>
    <submittedName>
        <fullName evidence="4">Uncharacterized protein</fullName>
    </submittedName>
</protein>
<dbReference type="EMBL" id="WNWW01000375">
    <property type="protein sequence ID" value="KAF3425587.1"/>
    <property type="molecule type" value="Genomic_DNA"/>
</dbReference>
<dbReference type="InterPro" id="IPR026511">
    <property type="entry name" value="PTHB1"/>
</dbReference>
<dbReference type="Proteomes" id="UP000655588">
    <property type="component" value="Unassembled WGS sequence"/>
</dbReference>
<feature type="non-terminal residue" evidence="4">
    <location>
        <position position="396"/>
    </location>
</feature>
<feature type="domain" description="PTHB1 GAE" evidence="3">
    <location>
        <begin position="277"/>
        <end position="357"/>
    </location>
</feature>
<keyword evidence="5" id="KW-1185">Reference proteome</keyword>
<sequence>MLKWRVVVARRYQSMAEWSRNKKERISETEIAIDANNANNLEPDSTYNVGEAVLGIQVVTLSSFEVGIVVLGERHLYCLRDNCASVKYAKRLEYKPLCFRAYVIEPDGKLMVLVIADTSTLMIYEGSTLRWSAQLPFAPVTVARVQLEVSLRFTLNTLDTTLDTTWCSQHLHGVIVILSADGRLEACYLGSEPSLFVVPPLHPRGYDYAAAERELSELRAAVSSKSKQTEDRTSDAGMDAELTVSVNASLDSDRPETEKESERERESEAEAESRPRPICNVAIELSSYATLDDVQVCVDVSKPLLVTDDFYALPSLCERHVANVRVYLDGDWPAFSLDVSVTVTYRTDAGILRAVRKTSQLPLKTVLRSCPPESTASFVTVVKSDAPPLAFTQLFP</sequence>
<comment type="caution">
    <text evidence="4">The sequence shown here is derived from an EMBL/GenBank/DDBJ whole genome shotgun (WGS) entry which is preliminary data.</text>
</comment>
<accession>A0A833S9P5</accession>
<dbReference type="GO" id="GO:0016020">
    <property type="term" value="C:membrane"/>
    <property type="evidence" value="ECO:0007669"/>
    <property type="project" value="TreeGrafter"/>
</dbReference>
<dbReference type="GO" id="GO:0060271">
    <property type="term" value="P:cilium assembly"/>
    <property type="evidence" value="ECO:0007669"/>
    <property type="project" value="TreeGrafter"/>
</dbReference>
<feature type="region of interest" description="Disordered" evidence="1">
    <location>
        <begin position="220"/>
        <end position="273"/>
    </location>
</feature>
<dbReference type="InterPro" id="IPR028074">
    <property type="entry name" value="PHTB1_GAE_dom"/>
</dbReference>
<evidence type="ECO:0000259" key="3">
    <source>
        <dbReference type="Pfam" id="PF14728"/>
    </source>
</evidence>
<evidence type="ECO:0000259" key="2">
    <source>
        <dbReference type="Pfam" id="PF14727"/>
    </source>
</evidence>
<dbReference type="GO" id="GO:0034464">
    <property type="term" value="C:BBSome"/>
    <property type="evidence" value="ECO:0007669"/>
    <property type="project" value="InterPro"/>
</dbReference>
<proteinExistence type="predicted"/>
<gene>
    <name evidence="4" type="ORF">E2986_10857</name>
</gene>
<dbReference type="AlphaFoldDB" id="A0A833S9P5"/>
<name>A0A833S9P5_9HYME</name>
<evidence type="ECO:0000313" key="4">
    <source>
        <dbReference type="EMBL" id="KAF3425587.1"/>
    </source>
</evidence>
<feature type="compositionally biased region" description="Basic and acidic residues" evidence="1">
    <location>
        <begin position="251"/>
        <end position="273"/>
    </location>
</feature>
<dbReference type="Pfam" id="PF14727">
    <property type="entry name" value="PHTB1_N"/>
    <property type="match status" value="1"/>
</dbReference>